<dbReference type="InterPro" id="IPR027417">
    <property type="entry name" value="P-loop_NTPase"/>
</dbReference>
<feature type="domain" description="Sulfotransferase" evidence="1">
    <location>
        <begin position="31"/>
        <end position="216"/>
    </location>
</feature>
<evidence type="ECO:0000313" key="2">
    <source>
        <dbReference type="EMBL" id="NYI93343.1"/>
    </source>
</evidence>
<dbReference type="InterPro" id="IPR000863">
    <property type="entry name" value="Sulfotransferase_dom"/>
</dbReference>
<organism evidence="2 3">
    <name type="scientific">Amycolatopsis endophytica</name>
    <dbReference type="NCBI Taxonomy" id="860233"/>
    <lineage>
        <taxon>Bacteria</taxon>
        <taxon>Bacillati</taxon>
        <taxon>Actinomycetota</taxon>
        <taxon>Actinomycetes</taxon>
        <taxon>Pseudonocardiales</taxon>
        <taxon>Pseudonocardiaceae</taxon>
        <taxon>Amycolatopsis</taxon>
    </lineage>
</organism>
<proteinExistence type="predicted"/>
<dbReference type="GO" id="GO:0008146">
    <property type="term" value="F:sulfotransferase activity"/>
    <property type="evidence" value="ECO:0007669"/>
    <property type="project" value="InterPro"/>
</dbReference>
<dbReference type="SUPFAM" id="SSF52540">
    <property type="entry name" value="P-loop containing nucleoside triphosphate hydrolases"/>
    <property type="match status" value="1"/>
</dbReference>
<dbReference type="Pfam" id="PF00685">
    <property type="entry name" value="Sulfotransfer_1"/>
    <property type="match status" value="1"/>
</dbReference>
<gene>
    <name evidence="2" type="ORF">HNR02_006718</name>
</gene>
<reference evidence="2 3" key="1">
    <citation type="submission" date="2020-07" db="EMBL/GenBank/DDBJ databases">
        <title>Sequencing the genomes of 1000 actinobacteria strains.</title>
        <authorList>
            <person name="Klenk H.-P."/>
        </authorList>
    </citation>
    <scope>NUCLEOTIDE SEQUENCE [LARGE SCALE GENOMIC DNA]</scope>
    <source>
        <strain evidence="2 3">DSM 104006</strain>
    </source>
</reference>
<dbReference type="Gene3D" id="3.40.50.300">
    <property type="entry name" value="P-loop containing nucleotide triphosphate hydrolases"/>
    <property type="match status" value="1"/>
</dbReference>
<dbReference type="AlphaFoldDB" id="A0A853BD98"/>
<keyword evidence="3" id="KW-1185">Reference proteome</keyword>
<dbReference type="EMBL" id="JACCFK010000002">
    <property type="protein sequence ID" value="NYI93343.1"/>
    <property type="molecule type" value="Genomic_DNA"/>
</dbReference>
<evidence type="ECO:0000259" key="1">
    <source>
        <dbReference type="Pfam" id="PF00685"/>
    </source>
</evidence>
<protein>
    <recommendedName>
        <fullName evidence="1">Sulfotransferase domain-containing protein</fullName>
    </recommendedName>
</protein>
<name>A0A853BD98_9PSEU</name>
<accession>A0A853BD98</accession>
<comment type="caution">
    <text evidence="2">The sequence shown here is derived from an EMBL/GenBank/DDBJ whole genome shotgun (WGS) entry which is preliminary data.</text>
</comment>
<sequence>MTDKVFYLLHGLQDRYNARYQENIARLGARDVLVASLGSSGQSYLGTILAEMGLNYADAYTEVLHEDGSREPDPAYDDYRERLEIIGAAPARPWPRFVKSHLTPRFHRGRPLFGVWILVRDPRDALYSWYRFRTEFVRDPLDRLARSFDDWLCRPGPTGLDRLDDWADFYHRWLWHSARMPRSAITTFEDLKRDPVPALRDALRAFGVSIPDKEIAGAALRGDFRIVRRREEDRGGAGPGILRRGQPEEWRTWMTGSTADLFGRAHVTALARRFGYRLDEREHHGSGTG</sequence>
<dbReference type="Proteomes" id="UP000549616">
    <property type="component" value="Unassembled WGS sequence"/>
</dbReference>
<evidence type="ECO:0000313" key="3">
    <source>
        <dbReference type="Proteomes" id="UP000549616"/>
    </source>
</evidence>
<dbReference type="RefSeq" id="WP_179777531.1">
    <property type="nucleotide sequence ID" value="NZ_JACCFK010000002.1"/>
</dbReference>